<keyword evidence="4" id="KW-1185">Reference proteome</keyword>
<comment type="caution">
    <text evidence="3">The sequence shown here is derived from an EMBL/GenBank/DDBJ whole genome shotgun (WGS) entry which is preliminary data.</text>
</comment>
<evidence type="ECO:0000313" key="3">
    <source>
        <dbReference type="EMBL" id="NML25138.1"/>
    </source>
</evidence>
<dbReference type="SUPFAM" id="SSF52266">
    <property type="entry name" value="SGNH hydrolase"/>
    <property type="match status" value="1"/>
</dbReference>
<organism evidence="3 4">
    <name type="scientific">Zoogloea dura</name>
    <dbReference type="NCBI Taxonomy" id="2728840"/>
    <lineage>
        <taxon>Bacteria</taxon>
        <taxon>Pseudomonadati</taxon>
        <taxon>Pseudomonadota</taxon>
        <taxon>Betaproteobacteria</taxon>
        <taxon>Rhodocyclales</taxon>
        <taxon>Zoogloeaceae</taxon>
        <taxon>Zoogloea</taxon>
    </lineage>
</organism>
<dbReference type="PANTHER" id="PTHR22835:SF659">
    <property type="entry name" value="GDSL LIPASE_ACYLHYDROLASE, PUTATIVE (AFU_ORTHOLOGUE AFUA_2G00510)-RELATED"/>
    <property type="match status" value="1"/>
</dbReference>
<dbReference type="AlphaFoldDB" id="A0A848FZ04"/>
<evidence type="ECO:0000256" key="2">
    <source>
        <dbReference type="SAM" id="SignalP"/>
    </source>
</evidence>
<dbReference type="Pfam" id="PF00657">
    <property type="entry name" value="Lipase_GDSL"/>
    <property type="match status" value="1"/>
</dbReference>
<dbReference type="EMBL" id="JABBGA010000003">
    <property type="protein sequence ID" value="NML25138.1"/>
    <property type="molecule type" value="Genomic_DNA"/>
</dbReference>
<keyword evidence="3" id="KW-0378">Hydrolase</keyword>
<proteinExistence type="inferred from homology"/>
<dbReference type="InterPro" id="IPR001087">
    <property type="entry name" value="GDSL"/>
</dbReference>
<protein>
    <submittedName>
        <fullName evidence="3">SGNH/GDSL hydrolase family protein</fullName>
    </submittedName>
</protein>
<reference evidence="3 4" key="1">
    <citation type="submission" date="2020-04" db="EMBL/GenBank/DDBJ databases">
        <title>Zoogloea sp. G-4-1-14 isolated from soil.</title>
        <authorList>
            <person name="Dahal R.H."/>
        </authorList>
    </citation>
    <scope>NUCLEOTIDE SEQUENCE [LARGE SCALE GENOMIC DNA]</scope>
    <source>
        <strain evidence="3 4">G-4-1-14</strain>
    </source>
</reference>
<dbReference type="PANTHER" id="PTHR22835">
    <property type="entry name" value="ZINC FINGER FYVE DOMAIN CONTAINING PROTEIN"/>
    <property type="match status" value="1"/>
</dbReference>
<keyword evidence="2" id="KW-0732">Signal</keyword>
<name>A0A848FZ04_9RHOO</name>
<accession>A0A848FZ04</accession>
<dbReference type="RefSeq" id="WP_169144783.1">
    <property type="nucleotide sequence ID" value="NZ_JABBGA010000003.1"/>
</dbReference>
<dbReference type="Gene3D" id="3.40.50.1110">
    <property type="entry name" value="SGNH hydrolase"/>
    <property type="match status" value="1"/>
</dbReference>
<feature type="signal peptide" evidence="2">
    <location>
        <begin position="1"/>
        <end position="25"/>
    </location>
</feature>
<dbReference type="Proteomes" id="UP000580043">
    <property type="component" value="Unassembled WGS sequence"/>
</dbReference>
<evidence type="ECO:0000313" key="4">
    <source>
        <dbReference type="Proteomes" id="UP000580043"/>
    </source>
</evidence>
<sequence length="325" mass="33171">MSCLSRLSRGLVGLCLSAGAMAAHAGYSSLTFFGDSLSDTGNLFIASGGSFPPPPYFDGRRSDGPVWVEYLAQGLGMPSAAAPFQVGGSNYAFIGAQTGLDGYGGLTNVGLQAQALGFWAGVSGGVADPNGLYVIGIGANDLFSVVEGNSGMGLPDIQGREAAADSALDNLMVSLGFLAAKGAKSFLVANVPDLATTPEALALGTSAAYAQTTDYFNTGLALRLAAFRNSFAVGVTELDFYGISQAVTQDGLNGGLRYGLGNVLVPCLQPGAPACSDSMYADGVHPTTAMHAIVGQVALSQVPEPESALLVLSVLSMLPLLRRRK</sequence>
<dbReference type="CDD" id="cd01846">
    <property type="entry name" value="fatty_acyltransferase_like"/>
    <property type="match status" value="1"/>
</dbReference>
<dbReference type="InterPro" id="IPR036514">
    <property type="entry name" value="SGNH_hydro_sf"/>
</dbReference>
<gene>
    <name evidence="3" type="ORF">HHL15_05260</name>
</gene>
<comment type="similarity">
    <text evidence="1">Belongs to the 'GDSL' lipolytic enzyme family.</text>
</comment>
<dbReference type="GO" id="GO:0016788">
    <property type="term" value="F:hydrolase activity, acting on ester bonds"/>
    <property type="evidence" value="ECO:0007669"/>
    <property type="project" value="InterPro"/>
</dbReference>
<evidence type="ECO:0000256" key="1">
    <source>
        <dbReference type="ARBA" id="ARBA00008668"/>
    </source>
</evidence>
<feature type="chain" id="PRO_5032550018" evidence="2">
    <location>
        <begin position="26"/>
        <end position="325"/>
    </location>
</feature>